<evidence type="ECO:0000313" key="1">
    <source>
        <dbReference type="EMBL" id="GMT17927.1"/>
    </source>
</evidence>
<accession>A0AAV5VGS5</accession>
<keyword evidence="2" id="KW-1185">Reference proteome</keyword>
<name>A0AAV5VGS5_9BILA</name>
<dbReference type="AlphaFoldDB" id="A0AAV5VGS5"/>
<evidence type="ECO:0000313" key="2">
    <source>
        <dbReference type="Proteomes" id="UP001432322"/>
    </source>
</evidence>
<feature type="non-terminal residue" evidence="1">
    <location>
        <position position="1"/>
    </location>
</feature>
<reference evidence="1" key="1">
    <citation type="submission" date="2023-10" db="EMBL/GenBank/DDBJ databases">
        <title>Genome assembly of Pristionchus species.</title>
        <authorList>
            <person name="Yoshida K."/>
            <person name="Sommer R.J."/>
        </authorList>
    </citation>
    <scope>NUCLEOTIDE SEQUENCE</scope>
    <source>
        <strain evidence="1">RS5133</strain>
    </source>
</reference>
<dbReference type="EMBL" id="BTSY01000003">
    <property type="protein sequence ID" value="GMT17927.1"/>
    <property type="molecule type" value="Genomic_DNA"/>
</dbReference>
<comment type="caution">
    <text evidence="1">The sequence shown here is derived from an EMBL/GenBank/DDBJ whole genome shotgun (WGS) entry which is preliminary data.</text>
</comment>
<dbReference type="Proteomes" id="UP001432322">
    <property type="component" value="Unassembled WGS sequence"/>
</dbReference>
<organism evidence="1 2">
    <name type="scientific">Pristionchus fissidentatus</name>
    <dbReference type="NCBI Taxonomy" id="1538716"/>
    <lineage>
        <taxon>Eukaryota</taxon>
        <taxon>Metazoa</taxon>
        <taxon>Ecdysozoa</taxon>
        <taxon>Nematoda</taxon>
        <taxon>Chromadorea</taxon>
        <taxon>Rhabditida</taxon>
        <taxon>Rhabditina</taxon>
        <taxon>Diplogasteromorpha</taxon>
        <taxon>Diplogasteroidea</taxon>
        <taxon>Neodiplogasteridae</taxon>
        <taxon>Pristionchus</taxon>
    </lineage>
</organism>
<gene>
    <name evidence="1" type="ORF">PFISCL1PPCAC_9224</name>
</gene>
<proteinExistence type="predicted"/>
<sequence>RRLPFLSFLCHNSLSLFLLKNPFGLNEFKFVLKLLSSLLPVFSNFTHFLYECLLFFNLFLNFQVHHFLFLSVNTRCMQIPHLALNFP</sequence>
<feature type="non-terminal residue" evidence="1">
    <location>
        <position position="87"/>
    </location>
</feature>
<protein>
    <submittedName>
        <fullName evidence="1">Uncharacterized protein</fullName>
    </submittedName>
</protein>